<dbReference type="EMBL" id="JACRTF010000001">
    <property type="protein sequence ID" value="MBC8594072.1"/>
    <property type="molecule type" value="Genomic_DNA"/>
</dbReference>
<protein>
    <submittedName>
        <fullName evidence="5">Tetratricopeptide repeat protein</fullName>
    </submittedName>
</protein>
<dbReference type="InterPro" id="IPR011990">
    <property type="entry name" value="TPR-like_helical_dom_sf"/>
</dbReference>
<reference evidence="5" key="1">
    <citation type="submission" date="2020-08" db="EMBL/GenBank/DDBJ databases">
        <title>Genome public.</title>
        <authorList>
            <person name="Liu C."/>
            <person name="Sun Q."/>
        </authorList>
    </citation>
    <scope>NUCLEOTIDE SEQUENCE</scope>
    <source>
        <strain evidence="5">N12</strain>
    </source>
</reference>
<feature type="repeat" description="TPR" evidence="3">
    <location>
        <begin position="491"/>
        <end position="524"/>
    </location>
</feature>
<dbReference type="Gene3D" id="2.40.10.120">
    <property type="match status" value="1"/>
</dbReference>
<evidence type="ECO:0000313" key="5">
    <source>
        <dbReference type="EMBL" id="MBC8594072.1"/>
    </source>
</evidence>
<dbReference type="PANTHER" id="PTHR44858:SF1">
    <property type="entry name" value="UDP-N-ACETYLGLUCOSAMINE--PEPTIDE N-ACETYLGLUCOSAMINYLTRANSFERASE SPINDLY-RELATED"/>
    <property type="match status" value="1"/>
</dbReference>
<keyword evidence="1" id="KW-0677">Repeat</keyword>
<evidence type="ECO:0000256" key="1">
    <source>
        <dbReference type="ARBA" id="ARBA00022737"/>
    </source>
</evidence>
<dbReference type="SMART" id="SM00028">
    <property type="entry name" value="TPR"/>
    <property type="match status" value="3"/>
</dbReference>
<dbReference type="Pfam" id="PF13365">
    <property type="entry name" value="Trypsin_2"/>
    <property type="match status" value="1"/>
</dbReference>
<proteinExistence type="predicted"/>
<evidence type="ECO:0000256" key="3">
    <source>
        <dbReference type="PROSITE-ProRule" id="PRU00339"/>
    </source>
</evidence>
<evidence type="ECO:0000256" key="2">
    <source>
        <dbReference type="ARBA" id="ARBA00022803"/>
    </source>
</evidence>
<dbReference type="SUPFAM" id="SSF50494">
    <property type="entry name" value="Trypsin-like serine proteases"/>
    <property type="match status" value="1"/>
</dbReference>
<feature type="chain" id="PRO_5036793850" evidence="4">
    <location>
        <begin position="21"/>
        <end position="568"/>
    </location>
</feature>
<dbReference type="InterPro" id="IPR009003">
    <property type="entry name" value="Peptidase_S1_PA"/>
</dbReference>
<dbReference type="PANTHER" id="PTHR44858">
    <property type="entry name" value="TETRATRICOPEPTIDE REPEAT PROTEIN 6"/>
    <property type="match status" value="1"/>
</dbReference>
<dbReference type="Pfam" id="PF14559">
    <property type="entry name" value="TPR_19"/>
    <property type="match status" value="1"/>
</dbReference>
<keyword evidence="4" id="KW-0732">Signal</keyword>
<dbReference type="Gene3D" id="1.25.40.10">
    <property type="entry name" value="Tetratricopeptide repeat domain"/>
    <property type="match status" value="2"/>
</dbReference>
<dbReference type="GO" id="GO:0009279">
    <property type="term" value="C:cell outer membrane"/>
    <property type="evidence" value="ECO:0007669"/>
    <property type="project" value="TreeGrafter"/>
</dbReference>
<dbReference type="InterPro" id="IPR050498">
    <property type="entry name" value="Ycf3"/>
</dbReference>
<evidence type="ECO:0000313" key="6">
    <source>
        <dbReference type="Proteomes" id="UP000651085"/>
    </source>
</evidence>
<keyword evidence="6" id="KW-1185">Reference proteome</keyword>
<name>A0A926IKM5_9BACT</name>
<dbReference type="SUPFAM" id="SSF48452">
    <property type="entry name" value="TPR-like"/>
    <property type="match status" value="2"/>
</dbReference>
<organism evidence="5 6">
    <name type="scientific">Jilunia laotingensis</name>
    <dbReference type="NCBI Taxonomy" id="2763675"/>
    <lineage>
        <taxon>Bacteria</taxon>
        <taxon>Pseudomonadati</taxon>
        <taxon>Bacteroidota</taxon>
        <taxon>Bacteroidia</taxon>
        <taxon>Bacteroidales</taxon>
        <taxon>Bacteroidaceae</taxon>
        <taxon>Jilunia</taxon>
    </lineage>
</organism>
<feature type="signal peptide" evidence="4">
    <location>
        <begin position="1"/>
        <end position="20"/>
    </location>
</feature>
<keyword evidence="2 3" id="KW-0802">TPR repeat</keyword>
<dbReference type="RefSeq" id="WP_262435175.1">
    <property type="nucleotide sequence ID" value="NZ_JACRTF010000001.1"/>
</dbReference>
<dbReference type="GO" id="GO:0046813">
    <property type="term" value="P:receptor-mediated virion attachment to host cell"/>
    <property type="evidence" value="ECO:0007669"/>
    <property type="project" value="TreeGrafter"/>
</dbReference>
<dbReference type="Proteomes" id="UP000651085">
    <property type="component" value="Unassembled WGS sequence"/>
</dbReference>
<dbReference type="PROSITE" id="PS50005">
    <property type="entry name" value="TPR"/>
    <property type="match status" value="1"/>
</dbReference>
<dbReference type="AlphaFoldDB" id="A0A926IKM5"/>
<sequence>MRKFLLPLLFICLSVQGSMAQVPKWVEKAKRAVFSIVTYDKNDKMLSTGNGFFVTEDGIALSDYSLFKGAERAIIINSEGKQMPVDAILGADDMYDVIKFRVGITEKKVPALQIASMAPVVGAEVYLLPYSTQKDRNCTLGKVKEVAKIGEQYHYYTLDMLLKDKMVSCPVTTADGQVFGLAQKSSGRDTTSICYAAGAAFAMSQNISALSLNDLTLRNIGIKKGLPETEDQAMVALFMASSQVPQDEYMMMLDDYIKQFPNSSEGYIRRASALVFGTNKDESSYDRAAADLEQALKVTQKKDDAYYNIAKLIYNYQIDKPETTYKDWTYDKALEYVRSAQAVDSLPVYVQLEGDILFAKQDYPAALTSYEKVNRTNLASPASFFNEAKTMELLERDPKEIVAVMDSCIAHCQQPVSATDAPYLLERAQMNMNAGLYRPAMLDYDTYYKAVNGQVNDVFFYLREQAAIKGRQYQRALDDIAEAIRLNPKEVLYYAEQAVVNMRVNRFDEAIGILENAISINPDYAEAYRLLGICQVQLKKMKEACDNFAKAKSLGDPSVDSLIEKHCK</sequence>
<accession>A0A926IKM5</accession>
<comment type="caution">
    <text evidence="5">The sequence shown here is derived from an EMBL/GenBank/DDBJ whole genome shotgun (WGS) entry which is preliminary data.</text>
</comment>
<evidence type="ECO:0000256" key="4">
    <source>
        <dbReference type="SAM" id="SignalP"/>
    </source>
</evidence>
<gene>
    <name evidence="5" type="ORF">H8744_12610</name>
</gene>
<dbReference type="InterPro" id="IPR019734">
    <property type="entry name" value="TPR_rpt"/>
</dbReference>